<feature type="compositionally biased region" description="Basic and acidic residues" evidence="1">
    <location>
        <begin position="285"/>
        <end position="330"/>
    </location>
</feature>
<evidence type="ECO:0000256" key="1">
    <source>
        <dbReference type="SAM" id="MobiDB-lite"/>
    </source>
</evidence>
<name>A0AA39ZAQ4_9PEZI</name>
<dbReference type="SMART" id="SM00271">
    <property type="entry name" value="DnaJ"/>
    <property type="match status" value="1"/>
</dbReference>
<dbReference type="EMBL" id="JAULSY010000072">
    <property type="protein sequence ID" value="KAK0667454.1"/>
    <property type="molecule type" value="Genomic_DNA"/>
</dbReference>
<feature type="compositionally biased region" description="Basic and acidic residues" evidence="1">
    <location>
        <begin position="466"/>
        <end position="477"/>
    </location>
</feature>
<feature type="compositionally biased region" description="Polar residues" evidence="1">
    <location>
        <begin position="93"/>
        <end position="103"/>
    </location>
</feature>
<sequence>MSTLPADPWKTLGVEKTADKSEIRSAYKKLVLKCHPDKVQEPELKALKQEEFTKVQQAWELLNNDVELAKYEDQLKLAELKAKAQAAMKTAANTSVPRTTSTRYYDIRTAEPPSKYKSHTTSSPSTGKVYTHYASPHTRSHEEVPASRTYAIYEDGEKIARRTASYEKPSKRDDEKLEDIKRREKEELRRFKEKEEERKKERLMEKEREKEREREREKEREREREREKEARRAEKKRIERLEKEREKERRRDAEEKTRRHKPYVETYPEFAEQPWAEDEIYMTSRSDKKKSSSSSKKYDDPLLRERERERERERDRERDRERERERDKSSSRRAKSPHAAAMEVPERKHIDHFAEAASYIARAGGSAPKETAFWKSQTPPDHILDIPVAPTPPPADPDDESIMRAARRAARRPSHEASKSKEKLKYDIDPSPLKPRPIPNLTKSYTTPPVSSESPPRVSRTNTTPHDYDRSAARGERIVPIPSLMRSTTWAPGAAAGRSDPYDHDYYESDEERERRHRRRRNRSPEAIHYKVEGGKTSKMSYAYGESPNSSRRYADDGWSPNSPSAAYAQTAFKVKEAKSYGINDIKYADYTYTQADSYGAAVAS</sequence>
<dbReference type="Pfam" id="PF00226">
    <property type="entry name" value="DnaJ"/>
    <property type="match status" value="1"/>
</dbReference>
<accession>A0AA39ZAQ4</accession>
<dbReference type="PROSITE" id="PS50076">
    <property type="entry name" value="DNAJ_2"/>
    <property type="match status" value="1"/>
</dbReference>
<protein>
    <recommendedName>
        <fullName evidence="2">J domain-containing protein</fullName>
    </recommendedName>
</protein>
<keyword evidence="4" id="KW-1185">Reference proteome</keyword>
<feature type="region of interest" description="Disordered" evidence="1">
    <location>
        <begin position="365"/>
        <end position="525"/>
    </location>
</feature>
<dbReference type="GO" id="GO:0051082">
    <property type="term" value="F:unfolded protein binding"/>
    <property type="evidence" value="ECO:0007669"/>
    <property type="project" value="TreeGrafter"/>
</dbReference>
<evidence type="ECO:0000259" key="2">
    <source>
        <dbReference type="PROSITE" id="PS50076"/>
    </source>
</evidence>
<dbReference type="GO" id="GO:0042026">
    <property type="term" value="P:protein refolding"/>
    <property type="evidence" value="ECO:0007669"/>
    <property type="project" value="TreeGrafter"/>
</dbReference>
<feature type="region of interest" description="Disordered" evidence="1">
    <location>
        <begin position="539"/>
        <end position="561"/>
    </location>
</feature>
<dbReference type="InterPro" id="IPR001623">
    <property type="entry name" value="DnaJ_domain"/>
</dbReference>
<dbReference type="SUPFAM" id="SSF46565">
    <property type="entry name" value="Chaperone J-domain"/>
    <property type="match status" value="1"/>
</dbReference>
<dbReference type="PANTHER" id="PTHR43096:SF10">
    <property type="entry name" value="CHAPERONE PROTEIN DNAJ A6, CHLOROPLASTIC"/>
    <property type="match status" value="1"/>
</dbReference>
<feature type="compositionally biased region" description="Basic and acidic residues" evidence="1">
    <location>
        <begin position="155"/>
        <end position="257"/>
    </location>
</feature>
<gene>
    <name evidence="3" type="ORF">QBC41DRAFT_138942</name>
</gene>
<dbReference type="InterPro" id="IPR036869">
    <property type="entry name" value="J_dom_sf"/>
</dbReference>
<dbReference type="PRINTS" id="PR00625">
    <property type="entry name" value="JDOMAIN"/>
</dbReference>
<evidence type="ECO:0000313" key="3">
    <source>
        <dbReference type="EMBL" id="KAK0667454.1"/>
    </source>
</evidence>
<evidence type="ECO:0000313" key="4">
    <source>
        <dbReference type="Proteomes" id="UP001174997"/>
    </source>
</evidence>
<dbReference type="CDD" id="cd06257">
    <property type="entry name" value="DnaJ"/>
    <property type="match status" value="1"/>
</dbReference>
<dbReference type="PANTHER" id="PTHR43096">
    <property type="entry name" value="DNAJ HOMOLOG 1, MITOCHONDRIAL-RELATED"/>
    <property type="match status" value="1"/>
</dbReference>
<reference evidence="3" key="1">
    <citation type="submission" date="2023-06" db="EMBL/GenBank/DDBJ databases">
        <title>Genome-scale phylogeny and comparative genomics of the fungal order Sordariales.</title>
        <authorList>
            <consortium name="Lawrence Berkeley National Laboratory"/>
            <person name="Hensen N."/>
            <person name="Bonometti L."/>
            <person name="Westerberg I."/>
            <person name="Brannstrom I.O."/>
            <person name="Guillou S."/>
            <person name="Cros-Aarteil S."/>
            <person name="Calhoun S."/>
            <person name="Haridas S."/>
            <person name="Kuo A."/>
            <person name="Mondo S."/>
            <person name="Pangilinan J."/>
            <person name="Riley R."/>
            <person name="Labutti K."/>
            <person name="Andreopoulos B."/>
            <person name="Lipzen A."/>
            <person name="Chen C."/>
            <person name="Yanf M."/>
            <person name="Daum C."/>
            <person name="Ng V."/>
            <person name="Clum A."/>
            <person name="Steindorff A."/>
            <person name="Ohm R."/>
            <person name="Martin F."/>
            <person name="Silar P."/>
            <person name="Natvig D."/>
            <person name="Lalanne C."/>
            <person name="Gautier V."/>
            <person name="Ament-Velasquez S.L."/>
            <person name="Kruys A."/>
            <person name="Hutchinson M.I."/>
            <person name="Powell A.J."/>
            <person name="Barry K."/>
            <person name="Miller A.N."/>
            <person name="Grigoriev I.V."/>
            <person name="Debuchy R."/>
            <person name="Gladieux P."/>
            <person name="Thoren M.H."/>
            <person name="Johannesson H."/>
        </authorList>
    </citation>
    <scope>NUCLEOTIDE SEQUENCE</scope>
    <source>
        <strain evidence="3">CBS 307.81</strain>
    </source>
</reference>
<organism evidence="3 4">
    <name type="scientific">Cercophora samala</name>
    <dbReference type="NCBI Taxonomy" id="330535"/>
    <lineage>
        <taxon>Eukaryota</taxon>
        <taxon>Fungi</taxon>
        <taxon>Dikarya</taxon>
        <taxon>Ascomycota</taxon>
        <taxon>Pezizomycotina</taxon>
        <taxon>Sordariomycetes</taxon>
        <taxon>Sordariomycetidae</taxon>
        <taxon>Sordariales</taxon>
        <taxon>Lasiosphaeriaceae</taxon>
        <taxon>Cercophora</taxon>
    </lineage>
</organism>
<feature type="compositionally biased region" description="Low complexity" evidence="1">
    <location>
        <begin position="448"/>
        <end position="460"/>
    </location>
</feature>
<feature type="domain" description="J" evidence="2">
    <location>
        <begin position="7"/>
        <end position="75"/>
    </location>
</feature>
<proteinExistence type="predicted"/>
<dbReference type="Proteomes" id="UP001174997">
    <property type="component" value="Unassembled WGS sequence"/>
</dbReference>
<dbReference type="AlphaFoldDB" id="A0AA39ZAQ4"/>
<feature type="compositionally biased region" description="Polar residues" evidence="1">
    <location>
        <begin position="119"/>
        <end position="128"/>
    </location>
</feature>
<dbReference type="GO" id="GO:0005737">
    <property type="term" value="C:cytoplasm"/>
    <property type="evidence" value="ECO:0007669"/>
    <property type="project" value="TreeGrafter"/>
</dbReference>
<feature type="region of interest" description="Disordered" evidence="1">
    <location>
        <begin position="93"/>
        <end position="349"/>
    </location>
</feature>
<feature type="compositionally biased region" description="Basic and acidic residues" evidence="1">
    <location>
        <begin position="413"/>
        <end position="428"/>
    </location>
</feature>
<comment type="caution">
    <text evidence="3">The sequence shown here is derived from an EMBL/GenBank/DDBJ whole genome shotgun (WGS) entry which is preliminary data.</text>
</comment>
<dbReference type="Gene3D" id="1.10.287.110">
    <property type="entry name" value="DnaJ domain"/>
    <property type="match status" value="1"/>
</dbReference>